<gene>
    <name evidence="1" type="ORF">CLOBOL_00121</name>
</gene>
<reference evidence="1 2" key="2">
    <citation type="submission" date="2007-09" db="EMBL/GenBank/DDBJ databases">
        <title>Draft genome sequence of Clostridium bolteae (ATCC BAA-613).</title>
        <authorList>
            <person name="Sudarsanam P."/>
            <person name="Ley R."/>
            <person name="Guruge J."/>
            <person name="Turnbaugh P.J."/>
            <person name="Mahowald M."/>
            <person name="Liep D."/>
            <person name="Gordon J."/>
        </authorList>
    </citation>
    <scope>NUCLEOTIDE SEQUENCE [LARGE SCALE GENOMIC DNA]</scope>
    <source>
        <strain evidence="2">ATCC BAA-613 / DSM 15670 / CCUG 46953 / JCM 12243 / WAL 16351</strain>
    </source>
</reference>
<evidence type="ECO:0000313" key="1">
    <source>
        <dbReference type="EMBL" id="EDP19654.1"/>
    </source>
</evidence>
<accession>A8RGE7</accession>
<dbReference type="RefSeq" id="WP_002566815.1">
    <property type="nucleotide sequence ID" value="NZ_DS480667.1"/>
</dbReference>
<evidence type="ECO:0000313" key="2">
    <source>
        <dbReference type="Proteomes" id="UP000005396"/>
    </source>
</evidence>
<dbReference type="AlphaFoldDB" id="A8RGE7"/>
<comment type="caution">
    <text evidence="1">The sequence shown here is derived from an EMBL/GenBank/DDBJ whole genome shotgun (WGS) entry which is preliminary data.</text>
</comment>
<dbReference type="eggNOG" id="COG1196">
    <property type="taxonomic scope" value="Bacteria"/>
</dbReference>
<sequence>MGRLWIPGSGGGADLDVITAAASDVRKGKVIVDKDGNPLTGTMAEKGAATYYGQNYDQVIAANQYLTGNQTIVGDGNLQPWNIKRGVTIFGRAGTFEGWLDRYYNIFLDGNTTGINYSGSYTNYVNIGSTISFATNSDQPSRKGVAFNSPVSFSSYGKLYVRYSCNVSLTVGVVRQGADYGSWEVSTSNSYSIDSNTREVALDIFDIGRQPTVFIGTSGYSGGYSATIYRIILGRPV</sequence>
<dbReference type="EMBL" id="ABCC02000001">
    <property type="protein sequence ID" value="EDP19654.1"/>
    <property type="molecule type" value="Genomic_DNA"/>
</dbReference>
<reference evidence="1 2" key="1">
    <citation type="submission" date="2007-08" db="EMBL/GenBank/DDBJ databases">
        <authorList>
            <person name="Fulton L."/>
            <person name="Clifton S."/>
            <person name="Fulton B."/>
            <person name="Xu J."/>
            <person name="Minx P."/>
            <person name="Pepin K.H."/>
            <person name="Johnson M."/>
            <person name="Thiruvilangam P."/>
            <person name="Bhonagiri V."/>
            <person name="Nash W.E."/>
            <person name="Mardis E.R."/>
            <person name="Wilson R.K."/>
        </authorList>
    </citation>
    <scope>NUCLEOTIDE SEQUENCE [LARGE SCALE GENOMIC DNA]</scope>
    <source>
        <strain evidence="2">ATCC BAA-613 / DSM 15670 / CCUG 46953 / JCM 12243 / WAL 16351</strain>
    </source>
</reference>
<dbReference type="PaxDb" id="411902-CLOBOL_00121"/>
<dbReference type="HOGENOM" id="CLU_1169043_0_0_9"/>
<protein>
    <submittedName>
        <fullName evidence="1">Uncharacterized protein</fullName>
    </submittedName>
</protein>
<dbReference type="Proteomes" id="UP000005396">
    <property type="component" value="Unassembled WGS sequence"/>
</dbReference>
<organism evidence="1 2">
    <name type="scientific">Enterocloster bolteae (strain ATCC BAA-613 / DSM 15670 / CCUG 46953 / JCM 12243 / WAL 16351)</name>
    <name type="common">Clostridium bolteae</name>
    <dbReference type="NCBI Taxonomy" id="411902"/>
    <lineage>
        <taxon>Bacteria</taxon>
        <taxon>Bacillati</taxon>
        <taxon>Bacillota</taxon>
        <taxon>Clostridia</taxon>
        <taxon>Lachnospirales</taxon>
        <taxon>Lachnospiraceae</taxon>
        <taxon>Enterocloster</taxon>
    </lineage>
</organism>
<name>A8RGE7_ENTBW</name>
<proteinExistence type="predicted"/>